<evidence type="ECO:0000313" key="1">
    <source>
        <dbReference type="EMBL" id="SES00293.1"/>
    </source>
</evidence>
<dbReference type="STRING" id="390241.SAMN04488023_12474"/>
<dbReference type="OrthoDB" id="1442972at2"/>
<gene>
    <name evidence="1" type="ORF">SAMN04488023_12474</name>
</gene>
<organism evidence="1 2">
    <name type="scientific">Pedobacter rhizosphaerae</name>
    <dbReference type="NCBI Taxonomy" id="390241"/>
    <lineage>
        <taxon>Bacteria</taxon>
        <taxon>Pseudomonadati</taxon>
        <taxon>Bacteroidota</taxon>
        <taxon>Sphingobacteriia</taxon>
        <taxon>Sphingobacteriales</taxon>
        <taxon>Sphingobacteriaceae</taxon>
        <taxon>Pedobacter</taxon>
    </lineage>
</organism>
<dbReference type="Proteomes" id="UP000199572">
    <property type="component" value="Unassembled WGS sequence"/>
</dbReference>
<accession>A0A1H9TU51</accession>
<reference evidence="1 2" key="1">
    <citation type="submission" date="2016-10" db="EMBL/GenBank/DDBJ databases">
        <authorList>
            <person name="de Groot N.N."/>
        </authorList>
    </citation>
    <scope>NUCLEOTIDE SEQUENCE [LARGE SCALE GENOMIC DNA]</scope>
    <source>
        <strain evidence="1 2">DSM 18610</strain>
    </source>
</reference>
<dbReference type="EMBL" id="FOGG01000024">
    <property type="protein sequence ID" value="SES00293.1"/>
    <property type="molecule type" value="Genomic_DNA"/>
</dbReference>
<dbReference type="RefSeq" id="WP_090886577.1">
    <property type="nucleotide sequence ID" value="NZ_FOGG01000024.1"/>
</dbReference>
<keyword evidence="2" id="KW-1185">Reference proteome</keyword>
<dbReference type="AlphaFoldDB" id="A0A1H9TU51"/>
<proteinExistence type="predicted"/>
<sequence length="129" mass="15128">MALDHGLHNEELCDHLQTLDGKYNDWVVTTAFYACIHFVEHKLFPLKQKEKEFQTFDSYCDFQHNENDSNLSKHSLKSELVGKYIPAIKYQYRQLKDACMNSRYTEYKVTGNKAQSCSGIMKVIKRHCV</sequence>
<name>A0A1H9TU51_9SPHI</name>
<evidence type="ECO:0000313" key="2">
    <source>
        <dbReference type="Proteomes" id="UP000199572"/>
    </source>
</evidence>
<protein>
    <submittedName>
        <fullName evidence="1">Uncharacterized protein</fullName>
    </submittedName>
</protein>